<dbReference type="AlphaFoldDB" id="A0A6I2U835"/>
<organism evidence="2 3">
    <name type="scientific">Ruthenibacterium lactatiformans</name>
    <dbReference type="NCBI Taxonomy" id="1550024"/>
    <lineage>
        <taxon>Bacteria</taxon>
        <taxon>Bacillati</taxon>
        <taxon>Bacillota</taxon>
        <taxon>Clostridia</taxon>
        <taxon>Eubacteriales</taxon>
        <taxon>Oscillospiraceae</taxon>
        <taxon>Ruthenibacterium</taxon>
    </lineage>
</organism>
<keyword evidence="2" id="KW-0378">Hydrolase</keyword>
<dbReference type="GO" id="GO:0016787">
    <property type="term" value="F:hydrolase activity"/>
    <property type="evidence" value="ECO:0007669"/>
    <property type="project" value="UniProtKB-KW"/>
</dbReference>
<dbReference type="SUPFAM" id="SSF51556">
    <property type="entry name" value="Metallo-dependent hydrolases"/>
    <property type="match status" value="1"/>
</dbReference>
<evidence type="ECO:0000259" key="1">
    <source>
        <dbReference type="Pfam" id="PF04909"/>
    </source>
</evidence>
<dbReference type="InterPro" id="IPR032466">
    <property type="entry name" value="Metal_Hydrolase"/>
</dbReference>
<sequence>MWYNNLKPAAYAAARISCADALSRMGLRALNHAKPQQARFCWGRFAAEIFDLPGGIPLQLFDAHMHYSDTHGPAFDAVRERHGVGACTLACIPQMGVCSTVPDALYYKAVHPEGTVYVMGGLERSAWFLHEGDAAALGEDLVAQAGALLAAGCDGIKLLEGKPDIRRNFPIPDFDTPAWEPFWRWAEEQRVPILWHVNDPEEFWDASRINPYAKSEGWFYGPETINNEEQYRQVFAVLACHPGLRLQLAHLFFFSAQLPRLSALLRRYPEVRVDLTPGIELYTNLAGDIPAARAFFEEFGTRILYGSDIGSRASIAQPPRPLDSSESAARVDVIRTFLETPENEPYTLLPDGRYLFRIAPTPMRGLGLPSEALEQVYGGNARMFLGRARPVDAAKAASLAHSFAAGVEALHARELFLAADAAPLRQKAVQLQALAE</sequence>
<dbReference type="Pfam" id="PF04909">
    <property type="entry name" value="Amidohydro_2"/>
    <property type="match status" value="1"/>
</dbReference>
<evidence type="ECO:0000313" key="3">
    <source>
        <dbReference type="Proteomes" id="UP000431913"/>
    </source>
</evidence>
<dbReference type="Proteomes" id="UP000431913">
    <property type="component" value="Unassembled WGS sequence"/>
</dbReference>
<protein>
    <submittedName>
        <fullName evidence="2">Amidohydrolase family protein</fullName>
    </submittedName>
</protein>
<comment type="caution">
    <text evidence="2">The sequence shown here is derived from an EMBL/GenBank/DDBJ whole genome shotgun (WGS) entry which is preliminary data.</text>
</comment>
<feature type="domain" description="Amidohydrolase-related" evidence="1">
    <location>
        <begin position="139"/>
        <end position="386"/>
    </location>
</feature>
<dbReference type="EMBL" id="VUNJ01000005">
    <property type="protein sequence ID" value="MST91510.1"/>
    <property type="molecule type" value="Genomic_DNA"/>
</dbReference>
<accession>A0A6I2U835</accession>
<dbReference type="InterPro" id="IPR006680">
    <property type="entry name" value="Amidohydro-rel"/>
</dbReference>
<proteinExistence type="predicted"/>
<gene>
    <name evidence="2" type="ORF">FYJ76_06080</name>
</gene>
<evidence type="ECO:0000313" key="2">
    <source>
        <dbReference type="EMBL" id="MST91510.1"/>
    </source>
</evidence>
<reference evidence="2 3" key="1">
    <citation type="submission" date="2019-08" db="EMBL/GenBank/DDBJ databases">
        <title>In-depth cultivation of the pig gut microbiome towards novel bacterial diversity and tailored functional studies.</title>
        <authorList>
            <person name="Wylensek D."/>
            <person name="Hitch T.C.A."/>
            <person name="Clavel T."/>
        </authorList>
    </citation>
    <scope>NUCLEOTIDE SEQUENCE [LARGE SCALE GENOMIC DNA]</scope>
    <source>
        <strain evidence="2 3">WCA3-601-WT-6J</strain>
    </source>
</reference>
<name>A0A6I2U835_9FIRM</name>
<dbReference type="Gene3D" id="3.20.20.140">
    <property type="entry name" value="Metal-dependent hydrolases"/>
    <property type="match status" value="1"/>
</dbReference>